<sequence length="187" mass="19626">MSFLNRLLLATFVGVVLAAGVHIAAILTAPRYAEQDAFGRIQPTLAAEHAQIISAPGGANTWLPMPDPAAAVAACAFNLSDGPARIAAKTGALFLSFSFHTKTGGVFFAVTDRAAVRGELEIVVMTARQLDEARAGEDVNEPSRDVRIVAPESRGFMIVRVVAPTSSLHAQAQQAAEAVSCTVDEQV</sequence>
<gene>
    <name evidence="1" type="ORF">MAE02_33060</name>
</gene>
<dbReference type="RefSeq" id="WP_114187779.1">
    <property type="nucleotide sequence ID" value="NZ_BJYU01000045.1"/>
</dbReference>
<dbReference type="Proteomes" id="UP000321085">
    <property type="component" value="Unassembled WGS sequence"/>
</dbReference>
<reference evidence="1 2" key="1">
    <citation type="submission" date="2019-07" db="EMBL/GenBank/DDBJ databases">
        <title>Whole genome shotgun sequence of Microvirga aerophila NBRC 106136.</title>
        <authorList>
            <person name="Hosoyama A."/>
            <person name="Uohara A."/>
            <person name="Ohji S."/>
            <person name="Ichikawa N."/>
        </authorList>
    </citation>
    <scope>NUCLEOTIDE SEQUENCE [LARGE SCALE GENOMIC DNA]</scope>
    <source>
        <strain evidence="1 2">NBRC 106136</strain>
    </source>
</reference>
<dbReference type="OrthoDB" id="1346484at2"/>
<protein>
    <recommendedName>
        <fullName evidence="3">DUF1254 domain-containing protein</fullName>
    </recommendedName>
</protein>
<organism evidence="1 2">
    <name type="scientific">Microvirga aerophila</name>
    <dbReference type="NCBI Taxonomy" id="670291"/>
    <lineage>
        <taxon>Bacteria</taxon>
        <taxon>Pseudomonadati</taxon>
        <taxon>Pseudomonadota</taxon>
        <taxon>Alphaproteobacteria</taxon>
        <taxon>Hyphomicrobiales</taxon>
        <taxon>Methylobacteriaceae</taxon>
        <taxon>Microvirga</taxon>
    </lineage>
</organism>
<evidence type="ECO:0008006" key="3">
    <source>
        <dbReference type="Google" id="ProtNLM"/>
    </source>
</evidence>
<name>A0A512BUI7_9HYPH</name>
<proteinExistence type="predicted"/>
<dbReference type="AlphaFoldDB" id="A0A512BUI7"/>
<dbReference type="EMBL" id="BJYU01000045">
    <property type="protein sequence ID" value="GEO15610.1"/>
    <property type="molecule type" value="Genomic_DNA"/>
</dbReference>
<comment type="caution">
    <text evidence="1">The sequence shown here is derived from an EMBL/GenBank/DDBJ whole genome shotgun (WGS) entry which is preliminary data.</text>
</comment>
<evidence type="ECO:0000313" key="2">
    <source>
        <dbReference type="Proteomes" id="UP000321085"/>
    </source>
</evidence>
<evidence type="ECO:0000313" key="1">
    <source>
        <dbReference type="EMBL" id="GEO15610.1"/>
    </source>
</evidence>
<keyword evidence="2" id="KW-1185">Reference proteome</keyword>
<accession>A0A512BUI7</accession>